<dbReference type="Proteomes" id="UP000053660">
    <property type="component" value="Unassembled WGS sequence"/>
</dbReference>
<proteinExistence type="predicted"/>
<reference evidence="1 2" key="1">
    <citation type="submission" date="2014-03" db="EMBL/GenBank/DDBJ databases">
        <title>Draft genome of the hookworm Oesophagostomum dentatum.</title>
        <authorList>
            <person name="Mitreva M."/>
        </authorList>
    </citation>
    <scope>NUCLEOTIDE SEQUENCE [LARGE SCALE GENOMIC DNA]</scope>
    <source>
        <strain evidence="1 2">OD-Hann</strain>
    </source>
</reference>
<evidence type="ECO:0000313" key="1">
    <source>
        <dbReference type="EMBL" id="KHJ87579.1"/>
    </source>
</evidence>
<evidence type="ECO:0000313" key="2">
    <source>
        <dbReference type="Proteomes" id="UP000053660"/>
    </source>
</evidence>
<dbReference type="OrthoDB" id="5873345at2759"/>
<name>A0A0B1SRL2_OESDE</name>
<keyword evidence="2" id="KW-1185">Reference proteome</keyword>
<dbReference type="AlphaFoldDB" id="A0A0B1SRL2"/>
<dbReference type="PANTHER" id="PTHR10492">
    <property type="match status" value="1"/>
</dbReference>
<dbReference type="PANTHER" id="PTHR10492:SF57">
    <property type="entry name" value="ATP-DEPENDENT DNA HELICASE"/>
    <property type="match status" value="1"/>
</dbReference>
<dbReference type="EMBL" id="KN557447">
    <property type="protein sequence ID" value="KHJ87579.1"/>
    <property type="molecule type" value="Genomic_DNA"/>
</dbReference>
<protein>
    <submittedName>
        <fullName evidence="1">Uncharacterized protein</fullName>
    </submittedName>
</protein>
<sequence>MRWRLDNTSVMPYNPYLTRKYPCHINVEVCSSIVSAKYLYKYVYKGHDRARIRIQQNGNEQEHAIHDEIKAHLDARYVCAPEAAQQGQQTVPFIAGQEAQAIAADENTKLTAWFHLNEEYASREHQGTSSAPELDPRQFYYCQFPEHFTWDKHRKKWLPRKNRCRVLGRIRVNNHIYDTYADAVRFARYMDDDSYESPLEEATAFRMPSELRSFFASLLCFCELSNPRNLWNRFKSDLSEDYRNHGISPELAESLAFHDIGAKTALHSVVLKGILNVNYSEIPSSSISIDYAEHVRIGETNYAKLNGEQRKVVDDENMRVSTSEFEWKQYLLELGNGMLPVDENDEMAVPPDFLCTGSLVHEIFSPYLSGRCSGLSNVVIPTPKNEDSLRIKNNILERMPGEDIVYSSIDSAVVEDPSDMLNMPTEFLNKMTPSGFPPHDLHIKKDVL</sequence>
<organism evidence="1 2">
    <name type="scientific">Oesophagostomum dentatum</name>
    <name type="common">Nodular worm</name>
    <dbReference type="NCBI Taxonomy" id="61180"/>
    <lineage>
        <taxon>Eukaryota</taxon>
        <taxon>Metazoa</taxon>
        <taxon>Ecdysozoa</taxon>
        <taxon>Nematoda</taxon>
        <taxon>Chromadorea</taxon>
        <taxon>Rhabditida</taxon>
        <taxon>Rhabditina</taxon>
        <taxon>Rhabditomorpha</taxon>
        <taxon>Strongyloidea</taxon>
        <taxon>Strongylidae</taxon>
        <taxon>Oesophagostomum</taxon>
    </lineage>
</organism>
<gene>
    <name evidence="1" type="ORF">OESDEN_12645</name>
</gene>
<accession>A0A0B1SRL2</accession>